<reference evidence="2" key="1">
    <citation type="submission" date="2022-11" db="UniProtKB">
        <authorList>
            <consortium name="WormBaseParasite"/>
        </authorList>
    </citation>
    <scope>IDENTIFICATION</scope>
</reference>
<dbReference type="Proteomes" id="UP000887579">
    <property type="component" value="Unplaced"/>
</dbReference>
<sequence length="239" mass="28039">MKEIYLYCVCFFVITLVGSIEYHGDRRFYTTVIDGKTYIALHILKEPIKLGFPKDKTIDNLVSDIQLYSPTENGKCKDEKNTLNFTLKIADQNHIRGETLTEIVNNVRSVTTYLYERCGGDERRRHYIDKTIDVNPESLESDRRRCFLLTAPFRLYDKDNTKHVMDLQVNGTFECQVFLILPPYMEVEDLKLNDTGKLKLNETFAGHDEKYWWRTENNDDEMIPNGITFDENKNVKINL</sequence>
<dbReference type="WBParaSite" id="ES5_v2.g499.t1">
    <property type="protein sequence ID" value="ES5_v2.g499.t1"/>
    <property type="gene ID" value="ES5_v2.g499"/>
</dbReference>
<accession>A0AC34GNF3</accession>
<protein>
    <submittedName>
        <fullName evidence="2">Uncharacterized protein</fullName>
    </submittedName>
</protein>
<evidence type="ECO:0000313" key="2">
    <source>
        <dbReference type="WBParaSite" id="ES5_v2.g499.t1"/>
    </source>
</evidence>
<proteinExistence type="predicted"/>
<evidence type="ECO:0000313" key="1">
    <source>
        <dbReference type="Proteomes" id="UP000887579"/>
    </source>
</evidence>
<name>A0AC34GNF3_9BILA</name>
<organism evidence="1 2">
    <name type="scientific">Panagrolaimus sp. ES5</name>
    <dbReference type="NCBI Taxonomy" id="591445"/>
    <lineage>
        <taxon>Eukaryota</taxon>
        <taxon>Metazoa</taxon>
        <taxon>Ecdysozoa</taxon>
        <taxon>Nematoda</taxon>
        <taxon>Chromadorea</taxon>
        <taxon>Rhabditida</taxon>
        <taxon>Tylenchina</taxon>
        <taxon>Panagrolaimomorpha</taxon>
        <taxon>Panagrolaimoidea</taxon>
        <taxon>Panagrolaimidae</taxon>
        <taxon>Panagrolaimus</taxon>
    </lineage>
</organism>